<keyword evidence="1" id="KW-0723">Serine/threonine-protein kinase</keyword>
<comment type="caution">
    <text evidence="1">The sequence shown here is derived from an EMBL/GenBank/DDBJ whole genome shotgun (WGS) entry which is preliminary data.</text>
</comment>
<dbReference type="GO" id="GO:0004674">
    <property type="term" value="F:protein serine/threonine kinase activity"/>
    <property type="evidence" value="ECO:0007669"/>
    <property type="project" value="UniProtKB-KW"/>
</dbReference>
<name>A0ABW4LPX4_9BACI</name>
<keyword evidence="1" id="KW-0808">Transferase</keyword>
<dbReference type="EMBL" id="JBHUEM010000020">
    <property type="protein sequence ID" value="MFD1737234.1"/>
    <property type="molecule type" value="Genomic_DNA"/>
</dbReference>
<reference evidence="2" key="1">
    <citation type="journal article" date="2019" name="Int. J. Syst. Evol. Microbiol.">
        <title>The Global Catalogue of Microorganisms (GCM) 10K type strain sequencing project: providing services to taxonomists for standard genome sequencing and annotation.</title>
        <authorList>
            <consortium name="The Broad Institute Genomics Platform"/>
            <consortium name="The Broad Institute Genome Sequencing Center for Infectious Disease"/>
            <person name="Wu L."/>
            <person name="Ma J."/>
        </authorList>
    </citation>
    <scope>NUCLEOTIDE SEQUENCE [LARGE SCALE GENOMIC DNA]</scope>
    <source>
        <strain evidence="2">CCUG 49339</strain>
    </source>
</reference>
<keyword evidence="2" id="KW-1185">Reference proteome</keyword>
<organism evidence="1 2">
    <name type="scientific">Bacillus salitolerans</name>
    <dbReference type="NCBI Taxonomy" id="1437434"/>
    <lineage>
        <taxon>Bacteria</taxon>
        <taxon>Bacillati</taxon>
        <taxon>Bacillota</taxon>
        <taxon>Bacilli</taxon>
        <taxon>Bacillales</taxon>
        <taxon>Bacillaceae</taxon>
        <taxon>Bacillus</taxon>
    </lineage>
</organism>
<gene>
    <name evidence="1" type="ORF">ACFSCX_11790</name>
</gene>
<evidence type="ECO:0000313" key="2">
    <source>
        <dbReference type="Proteomes" id="UP001597214"/>
    </source>
</evidence>
<protein>
    <submittedName>
        <fullName evidence="1">Serine/threonine protein kinase</fullName>
    </submittedName>
</protein>
<proteinExistence type="predicted"/>
<dbReference type="Proteomes" id="UP001597214">
    <property type="component" value="Unassembled WGS sequence"/>
</dbReference>
<keyword evidence="1" id="KW-0418">Kinase</keyword>
<dbReference type="RefSeq" id="WP_377928437.1">
    <property type="nucleotide sequence ID" value="NZ_JBHUEM010000020.1"/>
</dbReference>
<evidence type="ECO:0000313" key="1">
    <source>
        <dbReference type="EMBL" id="MFD1737234.1"/>
    </source>
</evidence>
<sequence length="222" mass="25804">MDDRWKVAENSLNRIKISSNPNNEPVTIQGDSNDLRCVGIGTDAAVFQYIHEPSYAFKIYAKDKCSKIEVEASVYKTLGTSPYFSKCFATTETYLVLSFEEGITLYDCLLQGIHIPRQVVEDVDAARKYVREKSLNPRDIHLKNIFLQGGRAKIIDVSEYVQAGNDNRWEHLKKAYQEYYHLIDGKTVPYWLVETIRKWYNGRNKHTTFDDFMKNVLKLKLF</sequence>
<accession>A0ABW4LPX4</accession>
<dbReference type="SUPFAM" id="SSF56112">
    <property type="entry name" value="Protein kinase-like (PK-like)"/>
    <property type="match status" value="1"/>
</dbReference>
<dbReference type="InterPro" id="IPR011009">
    <property type="entry name" value="Kinase-like_dom_sf"/>
</dbReference>